<name>A0A4Y2S9Z8_ARAVE</name>
<feature type="non-terminal residue" evidence="1">
    <location>
        <position position="1"/>
    </location>
</feature>
<comment type="caution">
    <text evidence="1">The sequence shown here is derived from an EMBL/GenBank/DDBJ whole genome shotgun (WGS) entry which is preliminary data.</text>
</comment>
<accession>A0A4Y2S9Z8</accession>
<gene>
    <name evidence="1" type="ORF">AVEN_78209_1</name>
</gene>
<evidence type="ECO:0000313" key="1">
    <source>
        <dbReference type="EMBL" id="GBN84129.1"/>
    </source>
</evidence>
<reference evidence="1 2" key="1">
    <citation type="journal article" date="2019" name="Sci. Rep.">
        <title>Orb-weaving spider Araneus ventricosus genome elucidates the spidroin gene catalogue.</title>
        <authorList>
            <person name="Kono N."/>
            <person name="Nakamura H."/>
            <person name="Ohtoshi R."/>
            <person name="Moran D.A.P."/>
            <person name="Shinohara A."/>
            <person name="Yoshida Y."/>
            <person name="Fujiwara M."/>
            <person name="Mori M."/>
            <person name="Tomita M."/>
            <person name="Arakawa K."/>
        </authorList>
    </citation>
    <scope>NUCLEOTIDE SEQUENCE [LARGE SCALE GENOMIC DNA]</scope>
</reference>
<sequence>LVRVERERRLFSAFIQGPSEGYKLALKYLSRRLPLKRPAVDILPVSSMQYLILLLLVASATANYNYGHLYLLPTYGDYYGGYYGHHYGGYNGHHYRNGNGVNAPIGVPYLTTYSNEVAISPNAIPNFDPRPADIIAAPSFDVLDTARNTGRQPATPARTPSYLYVSRAVSRPATPADAAVPAFRYIPGQPYGTPVIYGYSSGAYTYYSPSVLSPYSYGSYGIYGSYNSEPYGYLYKK</sequence>
<dbReference type="Proteomes" id="UP000499080">
    <property type="component" value="Unassembled WGS sequence"/>
</dbReference>
<organism evidence="1 2">
    <name type="scientific">Araneus ventricosus</name>
    <name type="common">Orbweaver spider</name>
    <name type="synonym">Epeira ventricosa</name>
    <dbReference type="NCBI Taxonomy" id="182803"/>
    <lineage>
        <taxon>Eukaryota</taxon>
        <taxon>Metazoa</taxon>
        <taxon>Ecdysozoa</taxon>
        <taxon>Arthropoda</taxon>
        <taxon>Chelicerata</taxon>
        <taxon>Arachnida</taxon>
        <taxon>Araneae</taxon>
        <taxon>Araneomorphae</taxon>
        <taxon>Entelegynae</taxon>
        <taxon>Araneoidea</taxon>
        <taxon>Araneidae</taxon>
        <taxon>Araneus</taxon>
    </lineage>
</organism>
<protein>
    <submittedName>
        <fullName evidence="1">Uncharacterized protein</fullName>
    </submittedName>
</protein>
<keyword evidence="2" id="KW-1185">Reference proteome</keyword>
<dbReference type="AlphaFoldDB" id="A0A4Y2S9Z8"/>
<proteinExistence type="predicted"/>
<evidence type="ECO:0000313" key="2">
    <source>
        <dbReference type="Proteomes" id="UP000499080"/>
    </source>
</evidence>
<dbReference type="EMBL" id="BGPR01020236">
    <property type="protein sequence ID" value="GBN84129.1"/>
    <property type="molecule type" value="Genomic_DNA"/>
</dbReference>